<name>A0ABM1BAC6_LIMPO</name>
<evidence type="ECO:0000313" key="1">
    <source>
        <dbReference type="Proteomes" id="UP000694941"/>
    </source>
</evidence>
<dbReference type="PANTHER" id="PTHR45749">
    <property type="match status" value="1"/>
</dbReference>
<evidence type="ECO:0000313" key="2">
    <source>
        <dbReference type="RefSeq" id="XP_013778022.1"/>
    </source>
</evidence>
<protein>
    <submittedName>
        <fullName evidence="2">Uncharacterized protein LOC106462625</fullName>
    </submittedName>
</protein>
<dbReference type="PANTHER" id="PTHR45749:SF21">
    <property type="entry name" value="DUF4371 DOMAIN-CONTAINING PROTEIN"/>
    <property type="match status" value="1"/>
</dbReference>
<sequence>MAVVLTYKTNMNCQLDQKAQKHRQKHVQRRLKKATRENKPKTYGVDIGLCSSDIPTKECIADMIRKGPLPHPKYFLNDFTGRKCPMSVLKVRTPNGESESRRSLVFSPGKQSLYCLPSRLFSHTVGSQLQRSIMASKQGWGTEQKWKKLFDRLPQHENSTAHKNCYLAWRELERRLESDTGIDVMSHKVIMSETEKWRNILTRIIDVIFFLGQRGLAFRGSSQRIGDIHNGHFLGIIELLANYDPVLAKYVAKI</sequence>
<gene>
    <name evidence="2" type="primary">LOC106462625</name>
</gene>
<reference evidence="2" key="1">
    <citation type="submission" date="2025-08" db="UniProtKB">
        <authorList>
            <consortium name="RefSeq"/>
        </authorList>
    </citation>
    <scope>IDENTIFICATION</scope>
    <source>
        <tissue evidence="2">Muscle</tissue>
    </source>
</reference>
<dbReference type="GeneID" id="106462625"/>
<organism evidence="1 2">
    <name type="scientific">Limulus polyphemus</name>
    <name type="common">Atlantic horseshoe crab</name>
    <dbReference type="NCBI Taxonomy" id="6850"/>
    <lineage>
        <taxon>Eukaryota</taxon>
        <taxon>Metazoa</taxon>
        <taxon>Ecdysozoa</taxon>
        <taxon>Arthropoda</taxon>
        <taxon>Chelicerata</taxon>
        <taxon>Merostomata</taxon>
        <taxon>Xiphosura</taxon>
        <taxon>Limulidae</taxon>
        <taxon>Limulus</taxon>
    </lineage>
</organism>
<dbReference type="RefSeq" id="XP_013778022.1">
    <property type="nucleotide sequence ID" value="XM_013922568.1"/>
</dbReference>
<keyword evidence="1" id="KW-1185">Reference proteome</keyword>
<dbReference type="Proteomes" id="UP000694941">
    <property type="component" value="Unplaced"/>
</dbReference>
<proteinExistence type="predicted"/>
<accession>A0ABM1BAC6</accession>